<name>A0A078JBE3_BRANA</name>
<proteinExistence type="predicted"/>
<keyword evidence="2" id="KW-1185">Reference proteome</keyword>
<evidence type="ECO:0000313" key="2">
    <source>
        <dbReference type="Proteomes" id="UP000028999"/>
    </source>
</evidence>
<dbReference type="Gramene" id="CDY61351">
    <property type="protein sequence ID" value="CDY61351"/>
    <property type="gene ID" value="GSBRNA2T00033742001"/>
</dbReference>
<dbReference type="Proteomes" id="UP000028999">
    <property type="component" value="Unassembled WGS sequence"/>
</dbReference>
<evidence type="ECO:0000313" key="1">
    <source>
        <dbReference type="EMBL" id="CDY61351.1"/>
    </source>
</evidence>
<protein>
    <submittedName>
        <fullName evidence="1">BnaC03g74780D protein</fullName>
    </submittedName>
</protein>
<dbReference type="EMBL" id="LK033987">
    <property type="protein sequence ID" value="CDY61351.1"/>
    <property type="molecule type" value="Genomic_DNA"/>
</dbReference>
<organism evidence="1 2">
    <name type="scientific">Brassica napus</name>
    <name type="common">Rape</name>
    <dbReference type="NCBI Taxonomy" id="3708"/>
    <lineage>
        <taxon>Eukaryota</taxon>
        <taxon>Viridiplantae</taxon>
        <taxon>Streptophyta</taxon>
        <taxon>Embryophyta</taxon>
        <taxon>Tracheophyta</taxon>
        <taxon>Spermatophyta</taxon>
        <taxon>Magnoliopsida</taxon>
        <taxon>eudicotyledons</taxon>
        <taxon>Gunneridae</taxon>
        <taxon>Pentapetalae</taxon>
        <taxon>rosids</taxon>
        <taxon>malvids</taxon>
        <taxon>Brassicales</taxon>
        <taxon>Brassicaceae</taxon>
        <taxon>Brassiceae</taxon>
        <taxon>Brassica</taxon>
    </lineage>
</organism>
<accession>A0A078JBE3</accession>
<reference evidence="1 2" key="1">
    <citation type="journal article" date="2014" name="Science">
        <title>Plant genetics. Early allopolyploid evolution in the post-Neolithic Brassica napus oilseed genome.</title>
        <authorList>
            <person name="Chalhoub B."/>
            <person name="Denoeud F."/>
            <person name="Liu S."/>
            <person name="Parkin I.A."/>
            <person name="Tang H."/>
            <person name="Wang X."/>
            <person name="Chiquet J."/>
            <person name="Belcram H."/>
            <person name="Tong C."/>
            <person name="Samans B."/>
            <person name="Correa M."/>
            <person name="Da Silva C."/>
            <person name="Just J."/>
            <person name="Falentin C."/>
            <person name="Koh C.S."/>
            <person name="Le Clainche I."/>
            <person name="Bernard M."/>
            <person name="Bento P."/>
            <person name="Noel B."/>
            <person name="Labadie K."/>
            <person name="Alberti A."/>
            <person name="Charles M."/>
            <person name="Arnaud D."/>
            <person name="Guo H."/>
            <person name="Daviaud C."/>
            <person name="Alamery S."/>
            <person name="Jabbari K."/>
            <person name="Zhao M."/>
            <person name="Edger P.P."/>
            <person name="Chelaifa H."/>
            <person name="Tack D."/>
            <person name="Lassalle G."/>
            <person name="Mestiri I."/>
            <person name="Schnel N."/>
            <person name="Le Paslier M.C."/>
            <person name="Fan G."/>
            <person name="Renault V."/>
            <person name="Bayer P.E."/>
            <person name="Golicz A.A."/>
            <person name="Manoli S."/>
            <person name="Lee T.H."/>
            <person name="Thi V.H."/>
            <person name="Chalabi S."/>
            <person name="Hu Q."/>
            <person name="Fan C."/>
            <person name="Tollenaere R."/>
            <person name="Lu Y."/>
            <person name="Battail C."/>
            <person name="Shen J."/>
            <person name="Sidebottom C.H."/>
            <person name="Wang X."/>
            <person name="Canaguier A."/>
            <person name="Chauveau A."/>
            <person name="Berard A."/>
            <person name="Deniot G."/>
            <person name="Guan M."/>
            <person name="Liu Z."/>
            <person name="Sun F."/>
            <person name="Lim Y.P."/>
            <person name="Lyons E."/>
            <person name="Town C.D."/>
            <person name="Bancroft I."/>
            <person name="Wang X."/>
            <person name="Meng J."/>
            <person name="Ma J."/>
            <person name="Pires J.C."/>
            <person name="King G.J."/>
            <person name="Brunel D."/>
            <person name="Delourme R."/>
            <person name="Renard M."/>
            <person name="Aury J.M."/>
            <person name="Adams K.L."/>
            <person name="Batley J."/>
            <person name="Snowdon R.J."/>
            <person name="Tost J."/>
            <person name="Edwards D."/>
            <person name="Zhou Y."/>
            <person name="Hua W."/>
            <person name="Sharpe A.G."/>
            <person name="Paterson A.H."/>
            <person name="Guan C."/>
            <person name="Wincker P."/>
        </authorList>
    </citation>
    <scope>NUCLEOTIDE SEQUENCE [LARGE SCALE GENOMIC DNA]</scope>
    <source>
        <strain evidence="2">cv. Darmor-bzh</strain>
    </source>
</reference>
<gene>
    <name evidence="1" type="primary">BnaC03g74780D</name>
    <name evidence="1" type="ORF">GSBRNA2T00033742001</name>
</gene>
<dbReference type="AlphaFoldDB" id="A0A078JBE3"/>
<sequence>MIFLLSREVTTILIMIFQEAVQNAVPVVSAPTSEFPWATDDRPTGEKAWTD</sequence>
<dbReference type="PaxDb" id="3708-A0A078JBE3"/>